<evidence type="ECO:0000313" key="1">
    <source>
        <dbReference type="EMBL" id="KAK0503578.1"/>
    </source>
</evidence>
<name>A0AA39UUA5_9AGAR</name>
<proteinExistence type="predicted"/>
<evidence type="ECO:0000313" key="2">
    <source>
        <dbReference type="Proteomes" id="UP001175228"/>
    </source>
</evidence>
<dbReference type="Proteomes" id="UP001175228">
    <property type="component" value="Unassembled WGS sequence"/>
</dbReference>
<accession>A0AA39UUA5</accession>
<dbReference type="EMBL" id="JAUEPU010000004">
    <property type="protein sequence ID" value="KAK0503578.1"/>
    <property type="molecule type" value="Genomic_DNA"/>
</dbReference>
<dbReference type="AlphaFoldDB" id="A0AA39UUA5"/>
<organism evidence="1 2">
    <name type="scientific">Armillaria luteobubalina</name>
    <dbReference type="NCBI Taxonomy" id="153913"/>
    <lineage>
        <taxon>Eukaryota</taxon>
        <taxon>Fungi</taxon>
        <taxon>Dikarya</taxon>
        <taxon>Basidiomycota</taxon>
        <taxon>Agaricomycotina</taxon>
        <taxon>Agaricomycetes</taxon>
        <taxon>Agaricomycetidae</taxon>
        <taxon>Agaricales</taxon>
        <taxon>Marasmiineae</taxon>
        <taxon>Physalacriaceae</taxon>
        <taxon>Armillaria</taxon>
    </lineage>
</organism>
<reference evidence="1" key="1">
    <citation type="submission" date="2023-06" db="EMBL/GenBank/DDBJ databases">
        <authorList>
            <consortium name="Lawrence Berkeley National Laboratory"/>
            <person name="Ahrendt S."/>
            <person name="Sahu N."/>
            <person name="Indic B."/>
            <person name="Wong-Bajracharya J."/>
            <person name="Merenyi Z."/>
            <person name="Ke H.-M."/>
            <person name="Monk M."/>
            <person name="Kocsube S."/>
            <person name="Drula E."/>
            <person name="Lipzen A."/>
            <person name="Balint B."/>
            <person name="Henrissat B."/>
            <person name="Andreopoulos B."/>
            <person name="Martin F.M."/>
            <person name="Harder C.B."/>
            <person name="Rigling D."/>
            <person name="Ford K.L."/>
            <person name="Foster G.D."/>
            <person name="Pangilinan J."/>
            <person name="Papanicolaou A."/>
            <person name="Barry K."/>
            <person name="LaButti K."/>
            <person name="Viragh M."/>
            <person name="Koriabine M."/>
            <person name="Yan M."/>
            <person name="Riley R."/>
            <person name="Champramary S."/>
            <person name="Plett K.L."/>
            <person name="Tsai I.J."/>
            <person name="Slot J."/>
            <person name="Sipos G."/>
            <person name="Plett J."/>
            <person name="Nagy L.G."/>
            <person name="Grigoriev I.V."/>
        </authorList>
    </citation>
    <scope>NUCLEOTIDE SEQUENCE</scope>
    <source>
        <strain evidence="1">HWK02</strain>
    </source>
</reference>
<sequence length="104" mass="11477">MYRTAPSRFRLHGMRCLSTSSSEEYKVLLDRAAQTVYVSKDIATALGWHAQHAPEVSLKLNGREDYIAITKAGSDSDALGRVTIESLNDDKVQGVIHGLKQSDE</sequence>
<gene>
    <name evidence="1" type="ORF">EDD18DRAFT_1064533</name>
</gene>
<protein>
    <submittedName>
        <fullName evidence="1">Uncharacterized protein</fullName>
    </submittedName>
</protein>
<comment type="caution">
    <text evidence="1">The sequence shown here is derived from an EMBL/GenBank/DDBJ whole genome shotgun (WGS) entry which is preliminary data.</text>
</comment>
<keyword evidence="2" id="KW-1185">Reference proteome</keyword>